<dbReference type="InterPro" id="IPR016181">
    <property type="entry name" value="Acyl_CoA_acyltransferase"/>
</dbReference>
<dbReference type="RefSeq" id="WP_245354611.1">
    <property type="nucleotide sequence ID" value="NZ_BAAAJW010000017.1"/>
</dbReference>
<dbReference type="InterPro" id="IPR000182">
    <property type="entry name" value="GNAT_dom"/>
</dbReference>
<reference evidence="3 4" key="1">
    <citation type="submission" date="2021-03" db="EMBL/GenBank/DDBJ databases">
        <title>Sequencing the genomes of 1000 actinobacteria strains.</title>
        <authorList>
            <person name="Klenk H.-P."/>
        </authorList>
    </citation>
    <scope>NUCLEOTIDE SEQUENCE [LARGE SCALE GENOMIC DNA]</scope>
    <source>
        <strain evidence="3 4">DSM 14566</strain>
    </source>
</reference>
<accession>A0ABS4X5J0</accession>
<dbReference type="PROSITE" id="PS51186">
    <property type="entry name" value="GNAT"/>
    <property type="match status" value="1"/>
</dbReference>
<dbReference type="SUPFAM" id="SSF55729">
    <property type="entry name" value="Acyl-CoA N-acyltransferases (Nat)"/>
    <property type="match status" value="1"/>
</dbReference>
<evidence type="ECO:0000259" key="2">
    <source>
        <dbReference type="PROSITE" id="PS51186"/>
    </source>
</evidence>
<dbReference type="Proteomes" id="UP001519290">
    <property type="component" value="Unassembled WGS sequence"/>
</dbReference>
<name>A0ABS4X5J0_9MICO</name>
<gene>
    <name evidence="3" type="ORF">JOF43_003719</name>
</gene>
<dbReference type="EMBL" id="JAGIOD010000002">
    <property type="protein sequence ID" value="MBP2383730.1"/>
    <property type="molecule type" value="Genomic_DNA"/>
</dbReference>
<evidence type="ECO:0000313" key="3">
    <source>
        <dbReference type="EMBL" id="MBP2383730.1"/>
    </source>
</evidence>
<feature type="domain" description="N-acetyltransferase" evidence="2">
    <location>
        <begin position="109"/>
        <end position="265"/>
    </location>
</feature>
<evidence type="ECO:0000313" key="4">
    <source>
        <dbReference type="Proteomes" id="UP001519290"/>
    </source>
</evidence>
<feature type="region of interest" description="Disordered" evidence="1">
    <location>
        <begin position="1"/>
        <end position="90"/>
    </location>
</feature>
<sequence>MPKNRHAVSEADEKNTRSDQVDVSLTALMPRGVGGAGTSRDGGWQDGARSWRRPEEGHMSGKKAKQARRAAVQGSSGPAEPERSLPPGPQLRIITEPQALWSIDAAAAALITDYTPPMDMARYREERRRDLDDLFVGDPRPTPRQFAVAAVNDAGDGLYGAATLEPFLGDELIAQDRQAARNVAILHRIIGSLFVVPDARGNGIGGALLDAASLAVVQDQGRYTEGFVDDRDGSAGFYRRAGAYVGGHNEPLPPRPPIYLKTKHYPGKDGHWFSVDGWARHHDMVLCSRCERALDFHPEDGGMLHCPRCQGPWAPR</sequence>
<dbReference type="CDD" id="cd04301">
    <property type="entry name" value="NAT_SF"/>
    <property type="match status" value="1"/>
</dbReference>
<protein>
    <submittedName>
        <fullName evidence="3">GNAT superfamily N-acetyltransferase</fullName>
    </submittedName>
</protein>
<evidence type="ECO:0000256" key="1">
    <source>
        <dbReference type="SAM" id="MobiDB-lite"/>
    </source>
</evidence>
<feature type="compositionally biased region" description="Basic and acidic residues" evidence="1">
    <location>
        <begin position="7"/>
        <end position="20"/>
    </location>
</feature>
<dbReference type="Gene3D" id="3.40.630.30">
    <property type="match status" value="1"/>
</dbReference>
<dbReference type="Pfam" id="PF13508">
    <property type="entry name" value="Acetyltransf_7"/>
    <property type="match status" value="1"/>
</dbReference>
<keyword evidence="4" id="KW-1185">Reference proteome</keyword>
<comment type="caution">
    <text evidence="3">The sequence shown here is derived from an EMBL/GenBank/DDBJ whole genome shotgun (WGS) entry which is preliminary data.</text>
</comment>
<organism evidence="3 4">
    <name type="scientific">Brachybacterium sacelli</name>
    <dbReference type="NCBI Taxonomy" id="173364"/>
    <lineage>
        <taxon>Bacteria</taxon>
        <taxon>Bacillati</taxon>
        <taxon>Actinomycetota</taxon>
        <taxon>Actinomycetes</taxon>
        <taxon>Micrococcales</taxon>
        <taxon>Dermabacteraceae</taxon>
        <taxon>Brachybacterium</taxon>
    </lineage>
</organism>
<proteinExistence type="predicted"/>